<dbReference type="InterPro" id="IPR003661">
    <property type="entry name" value="HisK_dim/P_dom"/>
</dbReference>
<evidence type="ECO:0000256" key="8">
    <source>
        <dbReference type="SAM" id="MobiDB-lite"/>
    </source>
</evidence>
<evidence type="ECO:0000256" key="6">
    <source>
        <dbReference type="ARBA" id="ARBA00023012"/>
    </source>
</evidence>
<dbReference type="InterPro" id="IPR036097">
    <property type="entry name" value="HisK_dim/P_sf"/>
</dbReference>
<keyword evidence="9" id="KW-1133">Transmembrane helix</keyword>
<organism evidence="13 14">
    <name type="scientific">Nitratireductor indicus C115</name>
    <dbReference type="NCBI Taxonomy" id="1231190"/>
    <lineage>
        <taxon>Bacteria</taxon>
        <taxon>Pseudomonadati</taxon>
        <taxon>Pseudomonadota</taxon>
        <taxon>Alphaproteobacteria</taxon>
        <taxon>Hyphomicrobiales</taxon>
        <taxon>Phyllobacteriaceae</taxon>
        <taxon>Nitratireductor</taxon>
    </lineage>
</organism>
<dbReference type="InterPro" id="IPR011006">
    <property type="entry name" value="CheY-like_superfamily"/>
</dbReference>
<evidence type="ECO:0000259" key="12">
    <source>
        <dbReference type="PROSITE" id="PS50112"/>
    </source>
</evidence>
<keyword evidence="9" id="KW-0472">Membrane</keyword>
<dbReference type="Pfam" id="PF00989">
    <property type="entry name" value="PAS"/>
    <property type="match status" value="1"/>
</dbReference>
<comment type="caution">
    <text evidence="13">The sequence shown here is derived from an EMBL/GenBank/DDBJ whole genome shotgun (WGS) entry which is preliminary data.</text>
</comment>
<evidence type="ECO:0000256" key="1">
    <source>
        <dbReference type="ARBA" id="ARBA00000085"/>
    </source>
</evidence>
<dbReference type="Gene3D" id="1.10.287.130">
    <property type="match status" value="1"/>
</dbReference>
<name>K2NXG2_9HYPH</name>
<dbReference type="Gene3D" id="3.40.50.2300">
    <property type="match status" value="1"/>
</dbReference>
<dbReference type="Gene3D" id="1.20.120.160">
    <property type="entry name" value="HPT domain"/>
    <property type="match status" value="1"/>
</dbReference>
<dbReference type="GO" id="GO:0000155">
    <property type="term" value="F:phosphorelay sensor kinase activity"/>
    <property type="evidence" value="ECO:0007669"/>
    <property type="project" value="InterPro"/>
</dbReference>
<keyword evidence="9" id="KW-0812">Transmembrane</keyword>
<dbReference type="Pfam" id="PF02518">
    <property type="entry name" value="HATPase_c"/>
    <property type="match status" value="1"/>
</dbReference>
<dbReference type="InterPro" id="IPR003594">
    <property type="entry name" value="HATPase_dom"/>
</dbReference>
<feature type="modified residue" description="4-aspartylphosphate" evidence="7">
    <location>
        <position position="662"/>
    </location>
</feature>
<feature type="compositionally biased region" description="Basic residues" evidence="8">
    <location>
        <begin position="597"/>
        <end position="607"/>
    </location>
</feature>
<feature type="transmembrane region" description="Helical" evidence="9">
    <location>
        <begin position="12"/>
        <end position="33"/>
    </location>
</feature>
<dbReference type="STRING" id="721133.SAMN05216176_106222"/>
<dbReference type="InterPro" id="IPR005467">
    <property type="entry name" value="His_kinase_dom"/>
</dbReference>
<dbReference type="EC" id="2.7.13.3" evidence="2"/>
<dbReference type="PRINTS" id="PR00344">
    <property type="entry name" value="BCTRLSENSOR"/>
</dbReference>
<dbReference type="SUPFAM" id="SSF47384">
    <property type="entry name" value="Homodimeric domain of signal transducing histidine kinase"/>
    <property type="match status" value="1"/>
</dbReference>
<dbReference type="SUPFAM" id="SSF55874">
    <property type="entry name" value="ATPase domain of HSP90 chaperone/DNA topoisomerase II/histidine kinase"/>
    <property type="match status" value="1"/>
</dbReference>
<evidence type="ECO:0000256" key="3">
    <source>
        <dbReference type="ARBA" id="ARBA00022553"/>
    </source>
</evidence>
<dbReference type="GO" id="GO:0006355">
    <property type="term" value="P:regulation of DNA-templated transcription"/>
    <property type="evidence" value="ECO:0007669"/>
    <property type="project" value="InterPro"/>
</dbReference>
<dbReference type="InterPro" id="IPR004358">
    <property type="entry name" value="Sig_transdc_His_kin-like_C"/>
</dbReference>
<dbReference type="CDD" id="cd16922">
    <property type="entry name" value="HATPase_EvgS-ArcB-TorS-like"/>
    <property type="match status" value="1"/>
</dbReference>
<feature type="domain" description="Histidine kinase" evidence="10">
    <location>
        <begin position="367"/>
        <end position="587"/>
    </location>
</feature>
<evidence type="ECO:0000313" key="13">
    <source>
        <dbReference type="EMBL" id="EKF42574.1"/>
    </source>
</evidence>
<proteinExistence type="predicted"/>
<dbReference type="FunFam" id="3.30.565.10:FF:000010">
    <property type="entry name" value="Sensor histidine kinase RcsC"/>
    <property type="match status" value="1"/>
</dbReference>
<keyword evidence="14" id="KW-1185">Reference proteome</keyword>
<keyword evidence="4" id="KW-0808">Transferase</keyword>
<dbReference type="InterPro" id="IPR001789">
    <property type="entry name" value="Sig_transdc_resp-reg_receiver"/>
</dbReference>
<reference evidence="13 14" key="1">
    <citation type="journal article" date="2012" name="J. Bacteriol.">
        <title>Genome Sequence of Nitratireductor indicus Type Strain C115.</title>
        <authorList>
            <person name="Lai Q."/>
            <person name="Li G."/>
            <person name="Yu Z."/>
            <person name="Shao Z."/>
        </authorList>
    </citation>
    <scope>NUCLEOTIDE SEQUENCE [LARGE SCALE GENOMIC DNA]</scope>
    <source>
        <strain evidence="13 14">C115</strain>
    </source>
</reference>
<dbReference type="PATRIC" id="fig|1231190.3.peg.2284"/>
<dbReference type="Pfam" id="PF00512">
    <property type="entry name" value="HisKA"/>
    <property type="match status" value="1"/>
</dbReference>
<sequence length="872" mass="97027">MPDRREERRPRWSIRYFAAGILLVIVAGFFSTLSAQLTHELARLRAAPSDNLQWTMAQVQVELLILEEALHDVVHNRSAPLDQVRQRFDIFYSRIDTLERGSMFAAVKAEPRAHKALGEIRDALVQSLPLIDGPDETLRAGIAELYERAHRLQPAARNLALEGVLVLARQADDERQEFTDLLLRMALVALIVFFAMLLALALFWRQSRVARRRSEELAISNLRYASAISTSLDPIIVSDAQGRILDINPAAEKVFGYMRETAVGSTMEELIIPPDLREAHRERLRKYLSGGNLRILRSERIDTEAMRASGKRFAAEFSFGVTIGNEGPIFTTYIRDISDRIRAQEALTAARDEALAMAKAKSDFLAVMSHEMRTPLNGVMGVLDVLLDTKLTRKQRDYVETGITSGEILQRHIDEVLDITRIEAGALKLRPSQFDVETLLREVQNINEQAALPRGNRIVTGTEPGLIVFAQDRHCLRQILMNLVSNAIKFTLNGEIRIEARALPEENGKNWAEFTVSDTGMGIKPEDMERIFEDFVMLDPSHRRTSPGSGLGLGISRRIATLMGGEITVESVPEKGSRFSVRIPALPTPATEETRSRRGRPHPPAARRQHGLSVLLVEDNETNRLVARAMLSKHGCRITEAPDGKVGVSLAHDTRFDLILMDISMPRLDGLRATQLIRAGDGLSKDAPIIGLTAHALPEEQRELKRAGMQDCIIKPLRSEKIAALLDRVTSQPRPTTEYQGTPSEHPSPSAVEPAQPALLDPATWAELQGSLPPALLEAQLKRFHKELDEIESLFTEENAGSLELEKLCRLAHNHAGTAAIFGAGILRQTLLDFETACKKGDIAFLSNRCRAVCEAARNTRDALVSRQTDPV</sequence>
<dbReference type="SMART" id="SM00388">
    <property type="entry name" value="HisKA"/>
    <property type="match status" value="1"/>
</dbReference>
<dbReference type="CDD" id="cd00082">
    <property type="entry name" value="HisKA"/>
    <property type="match status" value="1"/>
</dbReference>
<dbReference type="PROSITE" id="PS50112">
    <property type="entry name" value="PAS"/>
    <property type="match status" value="1"/>
</dbReference>
<evidence type="ECO:0000256" key="7">
    <source>
        <dbReference type="PROSITE-ProRule" id="PRU00169"/>
    </source>
</evidence>
<dbReference type="NCBIfam" id="TIGR00229">
    <property type="entry name" value="sensory_box"/>
    <property type="match status" value="1"/>
</dbReference>
<dbReference type="eggNOG" id="COG2205">
    <property type="taxonomic scope" value="Bacteria"/>
</dbReference>
<dbReference type="CDD" id="cd00130">
    <property type="entry name" value="PAS"/>
    <property type="match status" value="1"/>
</dbReference>
<gene>
    <name evidence="13" type="ORF">NA8A_10943</name>
</gene>
<feature type="compositionally biased region" description="Polar residues" evidence="8">
    <location>
        <begin position="729"/>
        <end position="747"/>
    </location>
</feature>
<dbReference type="CDD" id="cd17546">
    <property type="entry name" value="REC_hyHK_CKI1_RcsC-like"/>
    <property type="match status" value="1"/>
</dbReference>
<dbReference type="InterPro" id="IPR000014">
    <property type="entry name" value="PAS"/>
</dbReference>
<accession>K2NXG2</accession>
<keyword evidence="6" id="KW-0902">Two-component regulatory system</keyword>
<dbReference type="PANTHER" id="PTHR43047">
    <property type="entry name" value="TWO-COMPONENT HISTIDINE PROTEIN KINASE"/>
    <property type="match status" value="1"/>
</dbReference>
<feature type="transmembrane region" description="Helical" evidence="9">
    <location>
        <begin position="181"/>
        <end position="204"/>
    </location>
</feature>
<dbReference type="InterPro" id="IPR036641">
    <property type="entry name" value="HPT_dom_sf"/>
</dbReference>
<dbReference type="Gene3D" id="3.30.565.10">
    <property type="entry name" value="Histidine kinase-like ATPase, C-terminal domain"/>
    <property type="match status" value="1"/>
</dbReference>
<dbReference type="SMART" id="SM00091">
    <property type="entry name" value="PAS"/>
    <property type="match status" value="1"/>
</dbReference>
<evidence type="ECO:0000256" key="5">
    <source>
        <dbReference type="ARBA" id="ARBA00022777"/>
    </source>
</evidence>
<feature type="domain" description="PAS" evidence="12">
    <location>
        <begin position="220"/>
        <end position="291"/>
    </location>
</feature>
<keyword evidence="3 7" id="KW-0597">Phosphoprotein</keyword>
<feature type="domain" description="Response regulatory" evidence="11">
    <location>
        <begin position="613"/>
        <end position="730"/>
    </location>
</feature>
<comment type="catalytic activity">
    <reaction evidence="1">
        <text>ATP + protein L-histidine = ADP + protein N-phospho-L-histidine.</text>
        <dbReference type="EC" id="2.7.13.3"/>
    </reaction>
</comment>
<dbReference type="SMART" id="SM00448">
    <property type="entry name" value="REC"/>
    <property type="match status" value="1"/>
</dbReference>
<dbReference type="RefSeq" id="WP_009756577.1">
    <property type="nucleotide sequence ID" value="NZ_AMSI01000006.1"/>
</dbReference>
<evidence type="ECO:0000259" key="10">
    <source>
        <dbReference type="PROSITE" id="PS50109"/>
    </source>
</evidence>
<keyword evidence="5 13" id="KW-0418">Kinase</keyword>
<evidence type="ECO:0000256" key="9">
    <source>
        <dbReference type="SAM" id="Phobius"/>
    </source>
</evidence>
<dbReference type="OrthoDB" id="9810730at2"/>
<dbReference type="Pfam" id="PF00072">
    <property type="entry name" value="Response_reg"/>
    <property type="match status" value="1"/>
</dbReference>
<dbReference type="InterPro" id="IPR035965">
    <property type="entry name" value="PAS-like_dom_sf"/>
</dbReference>
<dbReference type="PANTHER" id="PTHR43047:SF64">
    <property type="entry name" value="HISTIDINE KINASE CONTAINING CHEY-HOMOLOGOUS RECEIVER DOMAIN AND PAS DOMAIN-RELATED"/>
    <property type="match status" value="1"/>
</dbReference>
<dbReference type="SUPFAM" id="SSF47226">
    <property type="entry name" value="Histidine-containing phosphotransfer domain, HPT domain"/>
    <property type="match status" value="1"/>
</dbReference>
<dbReference type="InterPro" id="IPR013767">
    <property type="entry name" value="PAS_fold"/>
</dbReference>
<evidence type="ECO:0000256" key="2">
    <source>
        <dbReference type="ARBA" id="ARBA00012438"/>
    </source>
</evidence>
<evidence type="ECO:0000256" key="4">
    <source>
        <dbReference type="ARBA" id="ARBA00022679"/>
    </source>
</evidence>
<evidence type="ECO:0000259" key="11">
    <source>
        <dbReference type="PROSITE" id="PS50110"/>
    </source>
</evidence>
<feature type="region of interest" description="Disordered" evidence="8">
    <location>
        <begin position="728"/>
        <end position="755"/>
    </location>
</feature>
<feature type="region of interest" description="Disordered" evidence="8">
    <location>
        <begin position="586"/>
        <end position="607"/>
    </location>
</feature>
<dbReference type="PROSITE" id="PS50110">
    <property type="entry name" value="RESPONSE_REGULATORY"/>
    <property type="match status" value="1"/>
</dbReference>
<dbReference type="Gene3D" id="3.30.450.20">
    <property type="entry name" value="PAS domain"/>
    <property type="match status" value="1"/>
</dbReference>
<dbReference type="SMART" id="SM00387">
    <property type="entry name" value="HATPase_c"/>
    <property type="match status" value="1"/>
</dbReference>
<dbReference type="PROSITE" id="PS50109">
    <property type="entry name" value="HIS_KIN"/>
    <property type="match status" value="1"/>
</dbReference>
<dbReference type="SUPFAM" id="SSF55785">
    <property type="entry name" value="PYP-like sensor domain (PAS domain)"/>
    <property type="match status" value="1"/>
</dbReference>
<dbReference type="SUPFAM" id="SSF52172">
    <property type="entry name" value="CheY-like"/>
    <property type="match status" value="1"/>
</dbReference>
<dbReference type="InterPro" id="IPR036890">
    <property type="entry name" value="HATPase_C_sf"/>
</dbReference>
<protein>
    <recommendedName>
        <fullName evidence="2">histidine kinase</fullName>
        <ecNumber evidence="2">2.7.13.3</ecNumber>
    </recommendedName>
</protein>
<dbReference type="EMBL" id="AMSI01000006">
    <property type="protein sequence ID" value="EKF42574.1"/>
    <property type="molecule type" value="Genomic_DNA"/>
</dbReference>
<evidence type="ECO:0000313" key="14">
    <source>
        <dbReference type="Proteomes" id="UP000007374"/>
    </source>
</evidence>
<dbReference type="Proteomes" id="UP000007374">
    <property type="component" value="Unassembled WGS sequence"/>
</dbReference>
<dbReference type="AlphaFoldDB" id="K2NXG2"/>